<evidence type="ECO:0000313" key="2">
    <source>
        <dbReference type="EMBL" id="HGE75825.1"/>
    </source>
</evidence>
<proteinExistence type="predicted"/>
<comment type="caution">
    <text evidence="2">The sequence shown here is derived from an EMBL/GenBank/DDBJ whole genome shotgun (WGS) entry which is preliminary data.</text>
</comment>
<dbReference type="InterPro" id="IPR006675">
    <property type="entry name" value="HDIG_dom"/>
</dbReference>
<accession>A0A7V3VTM6</accession>
<evidence type="ECO:0000259" key="1">
    <source>
        <dbReference type="SMART" id="SM00471"/>
    </source>
</evidence>
<dbReference type="AlphaFoldDB" id="A0A7V3VTM6"/>
<dbReference type="PANTHER" id="PTHR38659">
    <property type="entry name" value="METAL-DEPENDENT PHOSPHOHYDROLASE"/>
    <property type="match status" value="1"/>
</dbReference>
<dbReference type="SMART" id="SM00471">
    <property type="entry name" value="HDc"/>
    <property type="match status" value="1"/>
</dbReference>
<dbReference type="Gene3D" id="1.10.3210.10">
    <property type="entry name" value="Hypothetical protein af1432"/>
    <property type="match status" value="1"/>
</dbReference>
<sequence>MKSHVQSQNLVNHMVATGAIMKALAKKLNGDPEEWEVTGILHDYDYPETDQDPSKHGLLSVEMLKSYNLPQEVYDAILAHAEKKPLETTIEKALYVADPTSGFITAAALIRADKKLEPVDTHFLVKRFKEKSFARGASREQMAMCSTIGMSLEEYLELSLNAMKSIHDEINL</sequence>
<dbReference type="NCBIfam" id="TIGR00277">
    <property type="entry name" value="HDIG"/>
    <property type="match status" value="1"/>
</dbReference>
<dbReference type="SUPFAM" id="SSF109604">
    <property type="entry name" value="HD-domain/PDEase-like"/>
    <property type="match status" value="1"/>
</dbReference>
<gene>
    <name evidence="2" type="ORF">ENX73_06885</name>
</gene>
<dbReference type="InterPro" id="IPR006674">
    <property type="entry name" value="HD_domain"/>
</dbReference>
<dbReference type="EMBL" id="DTPE01000273">
    <property type="protein sequence ID" value="HGE75825.1"/>
    <property type="molecule type" value="Genomic_DNA"/>
</dbReference>
<name>A0A7V3VTM6_9BACT</name>
<protein>
    <submittedName>
        <fullName evidence="2">HDIG domain-containing protein</fullName>
    </submittedName>
</protein>
<feature type="domain" description="HD/PDEase" evidence="1">
    <location>
        <begin position="6"/>
        <end position="112"/>
    </location>
</feature>
<dbReference type="InterPro" id="IPR003607">
    <property type="entry name" value="HD/PDEase_dom"/>
</dbReference>
<reference evidence="2" key="1">
    <citation type="journal article" date="2020" name="mSystems">
        <title>Genome- and Community-Level Interaction Insights into Carbon Utilization and Element Cycling Functions of Hydrothermarchaeota in Hydrothermal Sediment.</title>
        <authorList>
            <person name="Zhou Z."/>
            <person name="Liu Y."/>
            <person name="Xu W."/>
            <person name="Pan J."/>
            <person name="Luo Z.H."/>
            <person name="Li M."/>
        </authorList>
    </citation>
    <scope>NUCLEOTIDE SEQUENCE [LARGE SCALE GENOMIC DNA]</scope>
    <source>
        <strain evidence="2">SpSt-966</strain>
    </source>
</reference>
<dbReference type="PANTHER" id="PTHR38659:SF1">
    <property type="entry name" value="METAL DEPENDENT PHOSPHOHYDROLASE"/>
    <property type="match status" value="1"/>
</dbReference>
<organism evidence="2">
    <name type="scientific">Mesoaciditoga lauensis</name>
    <dbReference type="NCBI Taxonomy" id="1495039"/>
    <lineage>
        <taxon>Bacteria</taxon>
        <taxon>Thermotogati</taxon>
        <taxon>Thermotogota</taxon>
        <taxon>Thermotogae</taxon>
        <taxon>Mesoaciditogales</taxon>
        <taxon>Mesoaciditogaceae</taxon>
        <taxon>Mesoaciditoga</taxon>
    </lineage>
</organism>
<dbReference type="Pfam" id="PF01966">
    <property type="entry name" value="HD"/>
    <property type="match status" value="1"/>
</dbReference>